<accession>A0A7C8BS13</accession>
<dbReference type="Gene3D" id="3.90.700.10">
    <property type="entry name" value="Succinate dehydrogenase/fumarate reductase flavoprotein, catalytic domain"/>
    <property type="match status" value="1"/>
</dbReference>
<keyword evidence="5" id="KW-0732">Signal</keyword>
<gene>
    <name evidence="7" type="ORF">F8D48_02040</name>
</gene>
<dbReference type="PROSITE" id="PS51257">
    <property type="entry name" value="PROKAR_LIPOPROTEIN"/>
    <property type="match status" value="1"/>
</dbReference>
<dbReference type="SUPFAM" id="SSF56425">
    <property type="entry name" value="Succinate dehydrogenase/fumarate reductase flavoprotein, catalytic domain"/>
    <property type="match status" value="1"/>
</dbReference>
<comment type="caution">
    <text evidence="7">The sequence shown here is derived from an EMBL/GenBank/DDBJ whole genome shotgun (WGS) entry which is preliminary data.</text>
</comment>
<dbReference type="Pfam" id="PF00890">
    <property type="entry name" value="FAD_binding_2"/>
    <property type="match status" value="1"/>
</dbReference>
<proteinExistence type="predicted"/>
<evidence type="ECO:0000259" key="6">
    <source>
        <dbReference type="Pfam" id="PF00890"/>
    </source>
</evidence>
<dbReference type="EMBL" id="WAJS01000004">
    <property type="protein sequence ID" value="KAB1651205.1"/>
    <property type="molecule type" value="Genomic_DNA"/>
</dbReference>
<dbReference type="GO" id="GO:0033765">
    <property type="term" value="F:steroid dehydrogenase activity, acting on the CH-CH group of donors"/>
    <property type="evidence" value="ECO:0007669"/>
    <property type="project" value="UniProtKB-ARBA"/>
</dbReference>
<evidence type="ECO:0000256" key="5">
    <source>
        <dbReference type="SAM" id="SignalP"/>
    </source>
</evidence>
<dbReference type="InterPro" id="IPR050315">
    <property type="entry name" value="FAD-oxidoreductase_2"/>
</dbReference>
<dbReference type="PANTHER" id="PTHR43400:SF7">
    <property type="entry name" value="FAD-DEPENDENT OXIDOREDUCTASE 2 FAD BINDING DOMAIN-CONTAINING PROTEIN"/>
    <property type="match status" value="1"/>
</dbReference>
<evidence type="ECO:0000256" key="3">
    <source>
        <dbReference type="ARBA" id="ARBA00022827"/>
    </source>
</evidence>
<dbReference type="InterPro" id="IPR003953">
    <property type="entry name" value="FAD-dep_OxRdtase_2_FAD-bd"/>
</dbReference>
<feature type="chain" id="PRO_5028967722" evidence="5">
    <location>
        <begin position="36"/>
        <end position="585"/>
    </location>
</feature>
<dbReference type="NCBIfam" id="TIGR01409">
    <property type="entry name" value="TAT_signal_seq"/>
    <property type="match status" value="1"/>
</dbReference>
<dbReference type="InterPro" id="IPR019546">
    <property type="entry name" value="TAT_signal_bac_arc"/>
</dbReference>
<organism evidence="7 8">
    <name type="scientific">Adlercreutzia muris</name>
    <dbReference type="NCBI Taxonomy" id="1796610"/>
    <lineage>
        <taxon>Bacteria</taxon>
        <taxon>Bacillati</taxon>
        <taxon>Actinomycetota</taxon>
        <taxon>Coriobacteriia</taxon>
        <taxon>Eggerthellales</taxon>
        <taxon>Eggerthellaceae</taxon>
        <taxon>Adlercreutzia</taxon>
    </lineage>
</organism>
<evidence type="ECO:0000256" key="1">
    <source>
        <dbReference type="ARBA" id="ARBA00001974"/>
    </source>
</evidence>
<evidence type="ECO:0000313" key="7">
    <source>
        <dbReference type="EMBL" id="KAB1651205.1"/>
    </source>
</evidence>
<dbReference type="InterPro" id="IPR006311">
    <property type="entry name" value="TAT_signal"/>
</dbReference>
<keyword evidence="8" id="KW-1185">Reference proteome</keyword>
<protein>
    <submittedName>
        <fullName evidence="7">FAD-binding protein</fullName>
    </submittedName>
</protein>
<dbReference type="PROSITE" id="PS51318">
    <property type="entry name" value="TAT"/>
    <property type="match status" value="1"/>
</dbReference>
<evidence type="ECO:0000313" key="8">
    <source>
        <dbReference type="Proteomes" id="UP000479639"/>
    </source>
</evidence>
<keyword evidence="2" id="KW-0285">Flavoprotein</keyword>
<dbReference type="InterPro" id="IPR027477">
    <property type="entry name" value="Succ_DH/fumarate_Rdtase_cat_sf"/>
</dbReference>
<comment type="cofactor">
    <cofactor evidence="1">
        <name>FAD</name>
        <dbReference type="ChEBI" id="CHEBI:57692"/>
    </cofactor>
</comment>
<evidence type="ECO:0000256" key="2">
    <source>
        <dbReference type="ARBA" id="ARBA00022630"/>
    </source>
</evidence>
<dbReference type="Gene3D" id="3.50.50.60">
    <property type="entry name" value="FAD/NAD(P)-binding domain"/>
    <property type="match status" value="2"/>
</dbReference>
<feature type="domain" description="FAD-dependent oxidoreductase 2 FAD-binding" evidence="6">
    <location>
        <begin position="81"/>
        <end position="553"/>
    </location>
</feature>
<keyword evidence="3" id="KW-0274">FAD</keyword>
<dbReference type="SUPFAM" id="SSF51905">
    <property type="entry name" value="FAD/NAD(P)-binding domain"/>
    <property type="match status" value="1"/>
</dbReference>
<reference evidence="7 8" key="1">
    <citation type="submission" date="2019-09" db="EMBL/GenBank/DDBJ databases">
        <title>Whole genome shotgun sequencing (WGS) of Ellagibacter isourolithinifaciens DSM 104140(T) and Adlercreutzia muris DSM 29508(T).</title>
        <authorList>
            <person name="Stoll D.A."/>
            <person name="Danylec N."/>
            <person name="Huch M."/>
        </authorList>
    </citation>
    <scope>NUCLEOTIDE SEQUENCE [LARGE SCALE GENOMIC DNA]</scope>
    <source>
        <strain evidence="7 8">DSM 29508</strain>
    </source>
</reference>
<sequence length="585" mass="61786">MTQGISRRNFLSGAALAAGAAAVAGLSGCSPKTMAETGPDAAATAGGTDSGMAVVGNTPAWLGTAPEIAEADIVETRSTKLLIVGAGNAGLAAAVTAQELGVDFLIAEKAGAVATARGWYGAVNIPECAEAGKSVDIIKLNNVLRQAFWGKNDMRVTKTWLNESAEMHAWVKGIMDQYGFAVSFDADQGEGRGGVGVDMYVPPIQVSYTAREDCPEEHAEMSRNQIFEDLLNKQGNEVLFGFDLVKLVTDESGAVSGAIFDAKDGYVQINAEDVLLATGGYAANPDMIEGINPILPRCLTASNWEPGNTGMGIKAGLWAGAMKDPGAAAFVFDRGAVPPGTKAGWTEESVATGEPMLPASGQFNPGSQPFLKMNLHGERFTNESGNYDWLPYAAASQPGGVYLEVWDANFADDVARFHSLGCASLTNLIVNVMGAGTEGFLQEQIDQGVVVKADTLEELADKLLLEGEHKQNFLASIERYNELYDKQVDEDFGKEPYTLSAIRQAPFYGVTLGGTLLDTSDGLRINADGQVLKTDGEVLEGLWAAGNCAGSLFADGYYNLTHGMACGRLLTFARHEVQHIAGKKA</sequence>
<dbReference type="AlphaFoldDB" id="A0A7C8BS13"/>
<dbReference type="InterPro" id="IPR036188">
    <property type="entry name" value="FAD/NAD-bd_sf"/>
</dbReference>
<dbReference type="RefSeq" id="WP_151429756.1">
    <property type="nucleotide sequence ID" value="NZ_JANJZI010000007.1"/>
</dbReference>
<dbReference type="Proteomes" id="UP000479639">
    <property type="component" value="Unassembled WGS sequence"/>
</dbReference>
<dbReference type="PANTHER" id="PTHR43400">
    <property type="entry name" value="FUMARATE REDUCTASE"/>
    <property type="match status" value="1"/>
</dbReference>
<evidence type="ECO:0000256" key="4">
    <source>
        <dbReference type="ARBA" id="ARBA00023002"/>
    </source>
</evidence>
<feature type="signal peptide" evidence="5">
    <location>
        <begin position="1"/>
        <end position="35"/>
    </location>
</feature>
<name>A0A7C8BS13_9ACTN</name>
<keyword evidence="4" id="KW-0560">Oxidoreductase</keyword>